<accession>A0ACB8EFN6</accession>
<comment type="caution">
    <text evidence="1">The sequence shown here is derived from an EMBL/GenBank/DDBJ whole genome shotgun (WGS) entry which is preliminary data.</text>
</comment>
<evidence type="ECO:0000313" key="1">
    <source>
        <dbReference type="EMBL" id="KAH7991323.1"/>
    </source>
</evidence>
<protein>
    <submittedName>
        <fullName evidence="1">Uncharacterized protein</fullName>
    </submittedName>
</protein>
<proteinExistence type="predicted"/>
<dbReference type="EMBL" id="CM037616">
    <property type="protein sequence ID" value="KAH7991323.1"/>
    <property type="molecule type" value="Genomic_DNA"/>
</dbReference>
<organism evidence="1 2">
    <name type="scientific">Sphaerodactylus townsendi</name>
    <dbReference type="NCBI Taxonomy" id="933632"/>
    <lineage>
        <taxon>Eukaryota</taxon>
        <taxon>Metazoa</taxon>
        <taxon>Chordata</taxon>
        <taxon>Craniata</taxon>
        <taxon>Vertebrata</taxon>
        <taxon>Euteleostomi</taxon>
        <taxon>Lepidosauria</taxon>
        <taxon>Squamata</taxon>
        <taxon>Bifurcata</taxon>
        <taxon>Gekkota</taxon>
        <taxon>Sphaerodactylidae</taxon>
        <taxon>Sphaerodactylus</taxon>
    </lineage>
</organism>
<keyword evidence="2" id="KW-1185">Reference proteome</keyword>
<sequence>MWFLHSSEELGRCEAVMSDRTSREEEGLASEEANESLSGASQEDISLPNELAEAAHMWEMASEKEPERVIEERDENLKAKMESGNEVTTKMQQKRKVKQRKTLIARQSSSALDIMDHSSEHAW</sequence>
<evidence type="ECO:0000313" key="2">
    <source>
        <dbReference type="Proteomes" id="UP000827872"/>
    </source>
</evidence>
<gene>
    <name evidence="1" type="ORF">K3G42_004690</name>
</gene>
<name>A0ACB8EFN6_9SAUR</name>
<dbReference type="Proteomes" id="UP000827872">
    <property type="component" value="Linkage Group LG03"/>
</dbReference>
<reference evidence="1" key="1">
    <citation type="submission" date="2021-08" db="EMBL/GenBank/DDBJ databases">
        <title>The first chromosome-level gecko genome reveals the dynamic sex chromosomes of Neotropical dwarf geckos (Sphaerodactylidae: Sphaerodactylus).</title>
        <authorList>
            <person name="Pinto B.J."/>
            <person name="Keating S.E."/>
            <person name="Gamble T."/>
        </authorList>
    </citation>
    <scope>NUCLEOTIDE SEQUENCE</scope>
    <source>
        <strain evidence="1">TG3544</strain>
    </source>
</reference>